<keyword evidence="2" id="KW-1185">Reference proteome</keyword>
<dbReference type="EMBL" id="CM055094">
    <property type="protein sequence ID" value="KAJ7560898.1"/>
    <property type="molecule type" value="Genomic_DNA"/>
</dbReference>
<name>A0ACC2E339_DIPCM</name>
<accession>A0ACC2E339</accession>
<comment type="caution">
    <text evidence="1">The sequence shown here is derived from an EMBL/GenBank/DDBJ whole genome shotgun (WGS) entry which is preliminary data.</text>
</comment>
<proteinExistence type="predicted"/>
<organism evidence="1 2">
    <name type="scientific">Diphasiastrum complanatum</name>
    <name type="common">Issler's clubmoss</name>
    <name type="synonym">Lycopodium complanatum</name>
    <dbReference type="NCBI Taxonomy" id="34168"/>
    <lineage>
        <taxon>Eukaryota</taxon>
        <taxon>Viridiplantae</taxon>
        <taxon>Streptophyta</taxon>
        <taxon>Embryophyta</taxon>
        <taxon>Tracheophyta</taxon>
        <taxon>Lycopodiopsida</taxon>
        <taxon>Lycopodiales</taxon>
        <taxon>Lycopodiaceae</taxon>
        <taxon>Lycopodioideae</taxon>
        <taxon>Diphasiastrum</taxon>
    </lineage>
</organism>
<evidence type="ECO:0000313" key="2">
    <source>
        <dbReference type="Proteomes" id="UP001162992"/>
    </source>
</evidence>
<dbReference type="Proteomes" id="UP001162992">
    <property type="component" value="Chromosome 3"/>
</dbReference>
<sequence>MAMAMASVEKSALLKLGFFPGLAARSPSPATTSKRRWRSGSFFRQQQMHVQAKVGAGLDLRQWVQQQGGFVWDGVGVVQSSREGVGLVAAKPLAAGTTIIALPHHLPLSFPPLQQPHSLSTSDALLLGLAQKVPEQLWSVRLGLKLLAERAKEGSFWWPYIRMLPQTFSIPIFFSGQQINELHYPPVVQQVKKRCRFLLQFSTEVNKATENVLGENHPFQEQQVDASSLGWAMAAVSSRAFRTYNLMGTDNAMMLPLIDLCNHSFQPTARILQDLTLAKTEKFIEVVTEEKLEVGTPISLNYGALSNDVLLMDYGFIVAQNLHDRVELKFDGLLLDAARFAAGLYQSNSVSFSSPAPWQLPILAKLNLVGSNASLQVMLGGPDHVDGRLLAALRVLYAEDPADLQNIDLITLQTWKVATPLGLDIERKVLKTLSALSAVVLNYFPTTIQDDKDVLVKEDSSSTKHLITLFCHEKKRLLVNVMAGLKSRVSSLGKIDNVPQMG</sequence>
<evidence type="ECO:0000313" key="1">
    <source>
        <dbReference type="EMBL" id="KAJ7560898.1"/>
    </source>
</evidence>
<protein>
    <submittedName>
        <fullName evidence="1">Uncharacterized protein</fullName>
    </submittedName>
</protein>
<gene>
    <name evidence="1" type="ORF">O6H91_03G005300</name>
</gene>
<reference evidence="2" key="1">
    <citation type="journal article" date="2024" name="Proc. Natl. Acad. Sci. U.S.A.">
        <title>Extraordinary preservation of gene collinearity over three hundred million years revealed in homosporous lycophytes.</title>
        <authorList>
            <person name="Li C."/>
            <person name="Wickell D."/>
            <person name="Kuo L.Y."/>
            <person name="Chen X."/>
            <person name="Nie B."/>
            <person name="Liao X."/>
            <person name="Peng D."/>
            <person name="Ji J."/>
            <person name="Jenkins J."/>
            <person name="Williams M."/>
            <person name="Shu S."/>
            <person name="Plott C."/>
            <person name="Barry K."/>
            <person name="Rajasekar S."/>
            <person name="Grimwood J."/>
            <person name="Han X."/>
            <person name="Sun S."/>
            <person name="Hou Z."/>
            <person name="He W."/>
            <person name="Dai G."/>
            <person name="Sun C."/>
            <person name="Schmutz J."/>
            <person name="Leebens-Mack J.H."/>
            <person name="Li F.W."/>
            <person name="Wang L."/>
        </authorList>
    </citation>
    <scope>NUCLEOTIDE SEQUENCE [LARGE SCALE GENOMIC DNA]</scope>
    <source>
        <strain evidence="2">cv. PW_Plant_1</strain>
    </source>
</reference>